<sequence length="165" mass="16897">MEQIVVGVDGRGGGDAALMWAAGEARRAGARLVVVHAWEPRARAFAPYARPTGGHGTGGHGTGEHAEAVLERAVLRARAAYPDVAVTGRTIRGRPEVVLRHEARAAALLVLGSAAHHAGDGRLGAVLLSCLRWPPCPVAVIGTPQPTTPQPTARQPVAAGAAAPC</sequence>
<accession>A0ABW1BNZ8</accession>
<name>A0ABW1BNZ8_9ACTN</name>
<evidence type="ECO:0000259" key="2">
    <source>
        <dbReference type="Pfam" id="PF00582"/>
    </source>
</evidence>
<dbReference type="InterPro" id="IPR006016">
    <property type="entry name" value="UspA"/>
</dbReference>
<protein>
    <submittedName>
        <fullName evidence="3">Universal stress protein</fullName>
    </submittedName>
</protein>
<reference evidence="4" key="1">
    <citation type="journal article" date="2019" name="Int. J. Syst. Evol. Microbiol.">
        <title>The Global Catalogue of Microorganisms (GCM) 10K type strain sequencing project: providing services to taxonomists for standard genome sequencing and annotation.</title>
        <authorList>
            <consortium name="The Broad Institute Genomics Platform"/>
            <consortium name="The Broad Institute Genome Sequencing Center for Infectious Disease"/>
            <person name="Wu L."/>
            <person name="Ma J."/>
        </authorList>
    </citation>
    <scope>NUCLEOTIDE SEQUENCE [LARGE SCALE GENOMIC DNA]</scope>
    <source>
        <strain evidence="4">CGMCC 4.7106</strain>
    </source>
</reference>
<feature type="region of interest" description="Disordered" evidence="1">
    <location>
        <begin position="144"/>
        <end position="165"/>
    </location>
</feature>
<proteinExistence type="predicted"/>
<dbReference type="Pfam" id="PF00582">
    <property type="entry name" value="Usp"/>
    <property type="match status" value="1"/>
</dbReference>
<keyword evidence="4" id="KW-1185">Reference proteome</keyword>
<evidence type="ECO:0000256" key="1">
    <source>
        <dbReference type="SAM" id="MobiDB-lite"/>
    </source>
</evidence>
<gene>
    <name evidence="3" type="ORF">ACFPUY_06835</name>
</gene>
<dbReference type="EMBL" id="JBHSNW010000003">
    <property type="protein sequence ID" value="MFC5814792.1"/>
    <property type="molecule type" value="Genomic_DNA"/>
</dbReference>
<evidence type="ECO:0000313" key="4">
    <source>
        <dbReference type="Proteomes" id="UP001596096"/>
    </source>
</evidence>
<dbReference type="RefSeq" id="WP_219545811.1">
    <property type="nucleotide sequence ID" value="NZ_JAHKRN010000019.1"/>
</dbReference>
<organism evidence="3 4">
    <name type="scientific">Nonomuraea harbinensis</name>
    <dbReference type="NCBI Taxonomy" id="1286938"/>
    <lineage>
        <taxon>Bacteria</taxon>
        <taxon>Bacillati</taxon>
        <taxon>Actinomycetota</taxon>
        <taxon>Actinomycetes</taxon>
        <taxon>Streptosporangiales</taxon>
        <taxon>Streptosporangiaceae</taxon>
        <taxon>Nonomuraea</taxon>
    </lineage>
</organism>
<feature type="domain" description="UspA" evidence="2">
    <location>
        <begin position="2"/>
        <end position="141"/>
    </location>
</feature>
<comment type="caution">
    <text evidence="3">The sequence shown here is derived from an EMBL/GenBank/DDBJ whole genome shotgun (WGS) entry which is preliminary data.</text>
</comment>
<evidence type="ECO:0000313" key="3">
    <source>
        <dbReference type="EMBL" id="MFC5814792.1"/>
    </source>
</evidence>
<dbReference type="Proteomes" id="UP001596096">
    <property type="component" value="Unassembled WGS sequence"/>
</dbReference>